<feature type="domain" description="BIG2" evidence="2">
    <location>
        <begin position="122"/>
        <end position="199"/>
    </location>
</feature>
<keyword evidence="4" id="KW-1185">Reference proteome</keyword>
<reference evidence="3 4" key="1">
    <citation type="submission" date="2016-10" db="EMBL/GenBank/DDBJ databases">
        <authorList>
            <person name="de Groot N.N."/>
        </authorList>
    </citation>
    <scope>NUCLEOTIDE SEQUENCE [LARGE SCALE GENOMIC DNA]</scope>
    <source>
        <strain evidence="3 4">DSM 25383</strain>
    </source>
</reference>
<feature type="signal peptide" evidence="1">
    <location>
        <begin position="1"/>
        <end position="17"/>
    </location>
</feature>
<organism evidence="3 4">
    <name type="scientific">Alistipes timonensis JC136</name>
    <dbReference type="NCBI Taxonomy" id="1033731"/>
    <lineage>
        <taxon>Bacteria</taxon>
        <taxon>Pseudomonadati</taxon>
        <taxon>Bacteroidota</taxon>
        <taxon>Bacteroidia</taxon>
        <taxon>Bacteroidales</taxon>
        <taxon>Rikenellaceae</taxon>
        <taxon>Alistipes</taxon>
    </lineage>
</organism>
<dbReference type="Pfam" id="PF02368">
    <property type="entry name" value="Big_2"/>
    <property type="match status" value="1"/>
</dbReference>
<evidence type="ECO:0000259" key="2">
    <source>
        <dbReference type="SMART" id="SM00635"/>
    </source>
</evidence>
<feature type="chain" id="PRO_5010205386" evidence="1">
    <location>
        <begin position="18"/>
        <end position="391"/>
    </location>
</feature>
<accession>A0A1H4D1U2</accession>
<evidence type="ECO:0000313" key="3">
    <source>
        <dbReference type="EMBL" id="SEA66399.1"/>
    </source>
</evidence>
<dbReference type="OrthoDB" id="1007420at2"/>
<dbReference type="SMART" id="SM00635">
    <property type="entry name" value="BID_2"/>
    <property type="match status" value="2"/>
</dbReference>
<dbReference type="Proteomes" id="UP000183253">
    <property type="component" value="Unassembled WGS sequence"/>
</dbReference>
<keyword evidence="1" id="KW-0732">Signal</keyword>
<proteinExistence type="predicted"/>
<protein>
    <submittedName>
        <fullName evidence="3">Ig-like domain (Group 2)</fullName>
    </submittedName>
</protein>
<name>A0A1H4D1U2_9BACT</name>
<dbReference type="RefSeq" id="WP_010260369.1">
    <property type="nucleotide sequence ID" value="NZ_CAEG01000005.1"/>
</dbReference>
<evidence type="ECO:0000313" key="4">
    <source>
        <dbReference type="Proteomes" id="UP000183253"/>
    </source>
</evidence>
<dbReference type="InterPro" id="IPR003343">
    <property type="entry name" value="Big_2"/>
</dbReference>
<dbReference type="Gene3D" id="2.60.40.1080">
    <property type="match status" value="2"/>
</dbReference>
<dbReference type="AlphaFoldDB" id="A0A1H4D1U2"/>
<feature type="domain" description="BIG2" evidence="2">
    <location>
        <begin position="36"/>
        <end position="114"/>
    </location>
</feature>
<dbReference type="STRING" id="1033731.SAMN05444145_105105"/>
<dbReference type="SUPFAM" id="SSF49373">
    <property type="entry name" value="Invasin/intimin cell-adhesion fragments"/>
    <property type="match status" value="2"/>
</dbReference>
<dbReference type="Gene3D" id="2.60.120.260">
    <property type="entry name" value="Galactose-binding domain-like"/>
    <property type="match status" value="1"/>
</dbReference>
<dbReference type="EMBL" id="FNRI01000005">
    <property type="protein sequence ID" value="SEA66399.1"/>
    <property type="molecule type" value="Genomic_DNA"/>
</dbReference>
<evidence type="ECO:0000256" key="1">
    <source>
        <dbReference type="SAM" id="SignalP"/>
    </source>
</evidence>
<dbReference type="InterPro" id="IPR008964">
    <property type="entry name" value="Invasin/intimin_cell_adhesion"/>
</dbReference>
<sequence length="391" mass="42472">MKKISICLFAVAALLCAGCEDGIPEPGTMDVPAESVVLDEELSGGLVMEVGETKDVSLKVTVLPVNATDLAELFYSSNIEVATVSPKGIITAHKAGITMISIYVGGIETYFAVTVVDQIPVDIESISFSTPSMDAYAGVGYSLFLSVEPLDQNEGVIFSSSDPETASVNAETGRMICHRSGSVTITAAARNHPEIKATMSVSITEFFGDWDRSKWSMSFSHGWKTDASIGSSATAAIDGNENTTLSMDRPGKVTSIPADAEIWFQIDRGDNPGMVNYLRIRHRPEGNNNKNILVRWWGFNRIEGSNDGTNFEVIAERVALTPDPNVYENLLTDNVPIPENDFRYLRFIGWNDVSTVSPFLGFYCARGTAYGGTNPGGTIQINEFYLGREQK</sequence>
<gene>
    <name evidence="3" type="ORF">SAMN05444145_105105</name>
</gene>